<dbReference type="Gene3D" id="3.30.2190.10">
    <property type="entry name" value="PG1857-like"/>
    <property type="match status" value="1"/>
</dbReference>
<organism evidence="2 3">
    <name type="scientific">Oceanispirochaeta crateris</name>
    <dbReference type="NCBI Taxonomy" id="2518645"/>
    <lineage>
        <taxon>Bacteria</taxon>
        <taxon>Pseudomonadati</taxon>
        <taxon>Spirochaetota</taxon>
        <taxon>Spirochaetia</taxon>
        <taxon>Spirochaetales</taxon>
        <taxon>Spirochaetaceae</taxon>
        <taxon>Oceanispirochaeta</taxon>
    </lineage>
</organism>
<dbReference type="AlphaFoldDB" id="A0A5C1QPT5"/>
<dbReference type="SUPFAM" id="SSF160448">
    <property type="entry name" value="PG1857-like"/>
    <property type="match status" value="1"/>
</dbReference>
<feature type="domain" description="DUF2023" evidence="1">
    <location>
        <begin position="2"/>
        <end position="102"/>
    </location>
</feature>
<keyword evidence="3" id="KW-1185">Reference proteome</keyword>
<gene>
    <name evidence="2" type="ORF">EXM22_13960</name>
</gene>
<sequence>MQVFSHHLYEYKKGLRRLVLHTCPLAEIQFVEAKLMKEEIPYLLHEVNSRKFNVFFGEDVCISVLKNFKTLQLNKLTDQEDFILGTLLGYDLKLQCLRFLERIEDQEMNANNAIEAK</sequence>
<proteinExistence type="predicted"/>
<evidence type="ECO:0000313" key="3">
    <source>
        <dbReference type="Proteomes" id="UP000324209"/>
    </source>
</evidence>
<dbReference type="Proteomes" id="UP000324209">
    <property type="component" value="Chromosome"/>
</dbReference>
<evidence type="ECO:0000313" key="2">
    <source>
        <dbReference type="EMBL" id="QEN09040.1"/>
    </source>
</evidence>
<name>A0A5C1QPT5_9SPIO</name>
<dbReference type="OrthoDB" id="8138867at2"/>
<dbReference type="Pfam" id="PF09633">
    <property type="entry name" value="DUF2023"/>
    <property type="match status" value="1"/>
</dbReference>
<dbReference type="InterPro" id="IPR036780">
    <property type="entry name" value="PG1857-like_sf"/>
</dbReference>
<protein>
    <submittedName>
        <fullName evidence="2">DUF2023 family protein</fullName>
    </submittedName>
</protein>
<evidence type="ECO:0000259" key="1">
    <source>
        <dbReference type="Pfam" id="PF09633"/>
    </source>
</evidence>
<dbReference type="RefSeq" id="WP_149487116.1">
    <property type="nucleotide sequence ID" value="NZ_CP036150.1"/>
</dbReference>
<reference evidence="2 3" key="1">
    <citation type="submission" date="2019-02" db="EMBL/GenBank/DDBJ databases">
        <title>Complete Genome Sequence and Methylome Analysis of free living Spirochaetas.</title>
        <authorList>
            <person name="Fomenkov A."/>
            <person name="Dubinina G."/>
            <person name="Leshcheva N."/>
            <person name="Mikheeva N."/>
            <person name="Grabovich M."/>
            <person name="Vincze T."/>
            <person name="Roberts R.J."/>
        </authorList>
    </citation>
    <scope>NUCLEOTIDE SEQUENCE [LARGE SCALE GENOMIC DNA]</scope>
    <source>
        <strain evidence="2 3">K2</strain>
    </source>
</reference>
<dbReference type="KEGG" id="ock:EXM22_13960"/>
<dbReference type="EMBL" id="CP036150">
    <property type="protein sequence ID" value="QEN09040.1"/>
    <property type="molecule type" value="Genomic_DNA"/>
</dbReference>
<dbReference type="InterPro" id="IPR018594">
    <property type="entry name" value="DUF2023"/>
</dbReference>
<accession>A0A5C1QPT5</accession>